<keyword evidence="5" id="KW-0460">Magnesium</keyword>
<feature type="transmembrane region" description="Helical" evidence="9">
    <location>
        <begin position="166"/>
        <end position="189"/>
    </location>
</feature>
<dbReference type="InterPro" id="IPR036739">
    <property type="entry name" value="SLC41_membr_dom_sf"/>
</dbReference>
<dbReference type="GO" id="GO:0016020">
    <property type="term" value="C:membrane"/>
    <property type="evidence" value="ECO:0007669"/>
    <property type="project" value="UniProtKB-SubCell"/>
</dbReference>
<dbReference type="InterPro" id="IPR045349">
    <property type="entry name" value="SLC41A1-3"/>
</dbReference>
<evidence type="ECO:0000256" key="8">
    <source>
        <dbReference type="ARBA" id="ARBA00023136"/>
    </source>
</evidence>
<sequence length="446" mass="48116">MKNLLKMIRQFGDSSVTLVVNFILFLFNGIKFIVSLPARLVSNIREFLADTDSVLKESLIALSICAVGDLSAGIILGNMDFFLKTYPGLMVIIPGAIGMRGNIFGSFGSRLSTHLHIGTLSPEFKRSDILDENITASLILTMVLSVLLAVIAKVICIIFKFPSISVYDFVLISFIAGLASTIIMLPITMFISLKSFEGGWDPDNVTTPFIAAVGDFFTLPAIILSVLIVNFLGFNPIVKIVLFIIVILITLVSLVSAYTSDNEVRNIVRQSTPVLFLCSILGTVAGGILNNSLSTLLKNQTLLTLVPLFSGESGGLVSILGARLSSGLHSGLIDPVLRPKKHTMENFIAIITLSIVMYPLIGFLAESSTLAFHNIGVGYLNSLLISFIAGLILILIMLLVVFYISTISYRRGLDPDNIVIPLSTSLTDSISTLILILVSLGLLAVI</sequence>
<keyword evidence="6 9" id="KW-1133">Transmembrane helix</keyword>
<evidence type="ECO:0000256" key="1">
    <source>
        <dbReference type="ARBA" id="ARBA00004141"/>
    </source>
</evidence>
<evidence type="ECO:0000256" key="7">
    <source>
        <dbReference type="ARBA" id="ARBA00023065"/>
    </source>
</evidence>
<dbReference type="PANTHER" id="PTHR16228">
    <property type="entry name" value="DIVALENT CATION TRANSPORTER SOLUTE CARRIER FAMILY 41"/>
    <property type="match status" value="1"/>
</dbReference>
<dbReference type="Pfam" id="PF01769">
    <property type="entry name" value="MgtE"/>
    <property type="match status" value="2"/>
</dbReference>
<gene>
    <name evidence="11" type="ORF">YLM1_1620</name>
</gene>
<dbReference type="EMBL" id="CP014265">
    <property type="protein sequence ID" value="AMK16175.1"/>
    <property type="molecule type" value="Genomic_DNA"/>
</dbReference>
<dbReference type="PATRIC" id="fig|294671.3.peg.1685"/>
<proteinExistence type="inferred from homology"/>
<dbReference type="Gene3D" id="1.10.357.20">
    <property type="entry name" value="SLC41 divalent cation transporters, integral membrane domain"/>
    <property type="match status" value="2"/>
</dbReference>
<feature type="domain" description="SLC41A/MgtE integral membrane" evidence="10">
    <location>
        <begin position="93"/>
        <end position="223"/>
    </location>
</feature>
<feature type="transmembrane region" description="Helical" evidence="9">
    <location>
        <begin position="58"/>
        <end position="76"/>
    </location>
</feature>
<keyword evidence="7" id="KW-0406">Ion transport</keyword>
<evidence type="ECO:0000256" key="9">
    <source>
        <dbReference type="SAM" id="Phobius"/>
    </source>
</evidence>
<protein>
    <submittedName>
        <fullName evidence="11">Divalent cation transporter mgtE family</fullName>
    </submittedName>
</protein>
<feature type="transmembrane region" description="Helical" evidence="9">
    <location>
        <begin position="271"/>
        <end position="290"/>
    </location>
</feature>
<dbReference type="AlphaFoldDB" id="A0A126R3F2"/>
<evidence type="ECO:0000256" key="3">
    <source>
        <dbReference type="ARBA" id="ARBA00022448"/>
    </source>
</evidence>
<dbReference type="Proteomes" id="UP000066376">
    <property type="component" value="Chromosome"/>
</dbReference>
<keyword evidence="4 9" id="KW-0812">Transmembrane</keyword>
<feature type="transmembrane region" description="Helical" evidence="9">
    <location>
        <begin position="134"/>
        <end position="159"/>
    </location>
</feature>
<keyword evidence="12" id="KW-1185">Reference proteome</keyword>
<feature type="transmembrane region" description="Helical" evidence="9">
    <location>
        <begin position="377"/>
        <end position="405"/>
    </location>
</feature>
<evidence type="ECO:0000259" key="10">
    <source>
        <dbReference type="Pfam" id="PF01769"/>
    </source>
</evidence>
<keyword evidence="3" id="KW-0813">Transport</keyword>
<reference evidence="11 12" key="1">
    <citation type="journal article" date="2016" name="Genome Announc.">
        <title>Draft Genome Sequence of the Rumen Methanogen Methanobrevibacter olleyae YLM1.</title>
        <authorList>
            <person name="Kelly W.J."/>
            <person name="Li D."/>
            <person name="Lambie S.C."/>
            <person name="Cox F."/>
            <person name="Attwood G.T."/>
            <person name="Altermann E."/>
            <person name="Leahy S.C."/>
        </authorList>
    </citation>
    <scope>NUCLEOTIDE SEQUENCE [LARGE SCALE GENOMIC DNA]</scope>
    <source>
        <strain evidence="11 12">YLM1</strain>
    </source>
</reference>
<evidence type="ECO:0000256" key="5">
    <source>
        <dbReference type="ARBA" id="ARBA00022842"/>
    </source>
</evidence>
<dbReference type="PANTHER" id="PTHR16228:SF7">
    <property type="entry name" value="SLC41A_MGTE INTEGRAL MEMBRANE DOMAIN-CONTAINING PROTEIN"/>
    <property type="match status" value="1"/>
</dbReference>
<reference evidence="12" key="2">
    <citation type="submission" date="2016-02" db="EMBL/GenBank/DDBJ databases">
        <title>The draft genome sequence of the rumen methanogen Methanobrevibacter olleyae YLM1.</title>
        <authorList>
            <consortium name="New Zealand Agricultural Greenhouse Gas Research Centre/Pastoral Greenhouse Gas Research Consortium"/>
            <person name="Kelly W.J."/>
            <person name="Li D."/>
            <person name="Lambie S.C."/>
            <person name="Attwood G.T."/>
            <person name="Altermann E."/>
            <person name="Leahy S.C."/>
        </authorList>
    </citation>
    <scope>NUCLEOTIDE SEQUENCE [LARGE SCALE GENOMIC DNA]</scope>
    <source>
        <strain evidence="12">YLM1</strain>
    </source>
</reference>
<keyword evidence="8 9" id="KW-0472">Membrane</keyword>
<dbReference type="KEGG" id="mol:YLM1_1620"/>
<name>A0A126R3F2_METOL</name>
<comment type="subcellular location">
    <subcellularLocation>
        <location evidence="1">Membrane</location>
        <topology evidence="1">Multi-pass membrane protein</topology>
    </subcellularLocation>
</comment>
<evidence type="ECO:0000256" key="4">
    <source>
        <dbReference type="ARBA" id="ARBA00022692"/>
    </source>
</evidence>
<feature type="transmembrane region" description="Helical" evidence="9">
    <location>
        <begin position="16"/>
        <end position="38"/>
    </location>
</feature>
<dbReference type="SUPFAM" id="SSF161093">
    <property type="entry name" value="MgtE membrane domain-like"/>
    <property type="match status" value="2"/>
</dbReference>
<feature type="transmembrane region" description="Helical" evidence="9">
    <location>
        <begin position="240"/>
        <end position="259"/>
    </location>
</feature>
<organism evidence="11 12">
    <name type="scientific">Methanobrevibacter olleyae</name>
    <dbReference type="NCBI Taxonomy" id="294671"/>
    <lineage>
        <taxon>Archaea</taxon>
        <taxon>Methanobacteriati</taxon>
        <taxon>Methanobacteriota</taxon>
        <taxon>Methanomada group</taxon>
        <taxon>Methanobacteria</taxon>
        <taxon>Methanobacteriales</taxon>
        <taxon>Methanobacteriaceae</taxon>
        <taxon>Methanobrevibacter</taxon>
    </lineage>
</organism>
<dbReference type="GO" id="GO:0008324">
    <property type="term" value="F:monoatomic cation transmembrane transporter activity"/>
    <property type="evidence" value="ECO:0007669"/>
    <property type="project" value="InterPro"/>
</dbReference>
<dbReference type="STRING" id="294671.YLM1_1620"/>
<feature type="transmembrane region" description="Helical" evidence="9">
    <location>
        <begin position="346"/>
        <end position="365"/>
    </location>
</feature>
<evidence type="ECO:0000313" key="12">
    <source>
        <dbReference type="Proteomes" id="UP000066376"/>
    </source>
</evidence>
<comment type="similarity">
    <text evidence="2">Belongs to the SLC41A transporter family.</text>
</comment>
<evidence type="ECO:0000256" key="2">
    <source>
        <dbReference type="ARBA" id="ARBA00009749"/>
    </source>
</evidence>
<dbReference type="InterPro" id="IPR006667">
    <property type="entry name" value="SLC41_membr_dom"/>
</dbReference>
<evidence type="ECO:0000256" key="6">
    <source>
        <dbReference type="ARBA" id="ARBA00022989"/>
    </source>
</evidence>
<feature type="transmembrane region" description="Helical" evidence="9">
    <location>
        <begin position="209"/>
        <end position="233"/>
    </location>
</feature>
<feature type="domain" description="SLC41A/MgtE integral membrane" evidence="10">
    <location>
        <begin position="306"/>
        <end position="437"/>
    </location>
</feature>
<feature type="transmembrane region" description="Helical" evidence="9">
    <location>
        <begin position="425"/>
        <end position="445"/>
    </location>
</feature>
<evidence type="ECO:0000313" key="11">
    <source>
        <dbReference type="EMBL" id="AMK16175.1"/>
    </source>
</evidence>
<accession>A0A126R3F2</accession>